<feature type="transmembrane region" description="Helical" evidence="5">
    <location>
        <begin position="444"/>
        <end position="463"/>
    </location>
</feature>
<evidence type="ECO:0000256" key="2">
    <source>
        <dbReference type="ARBA" id="ARBA00022692"/>
    </source>
</evidence>
<dbReference type="EMBL" id="QFNK01000288">
    <property type="protein sequence ID" value="PZO81750.1"/>
    <property type="molecule type" value="Genomic_DNA"/>
</dbReference>
<comment type="similarity">
    <text evidence="5">Belongs to the complex I subunit 2 family.</text>
</comment>
<keyword evidence="5" id="KW-0874">Quinone</keyword>
<keyword evidence="5" id="KW-1003">Cell membrane</keyword>
<comment type="function">
    <text evidence="5">NDH-1 shuttles electrons from NADH, via FMN and iron-sulfur (Fe-S) centers, to quinones in the respiratory chain. The immediate electron acceptor for the enzyme in this species is believed to be ubiquinone. Couples the redox reaction to proton translocation (for every two electrons transferred, four hydrogen ions are translocated across the cytoplasmic membrane), and thus conserves the redox energy in a proton gradient.</text>
</comment>
<evidence type="ECO:0000256" key="4">
    <source>
        <dbReference type="ARBA" id="ARBA00023136"/>
    </source>
</evidence>
<evidence type="ECO:0000256" key="3">
    <source>
        <dbReference type="ARBA" id="ARBA00022989"/>
    </source>
</evidence>
<feature type="transmembrane region" description="Helical" evidence="5">
    <location>
        <begin position="160"/>
        <end position="184"/>
    </location>
</feature>
<feature type="transmembrane region" description="Helical" evidence="5">
    <location>
        <begin position="196"/>
        <end position="217"/>
    </location>
</feature>
<evidence type="ECO:0000256" key="6">
    <source>
        <dbReference type="RuleBase" id="RU000320"/>
    </source>
</evidence>
<feature type="domain" description="NADH:quinone oxidoreductase/Mrp antiporter transmembrane" evidence="7">
    <location>
        <begin position="125"/>
        <end position="416"/>
    </location>
</feature>
<sequence length="481" mass="51921">MTDFSLMHIMPLAPELFLAISGLFLLILGVCNGDKSAPVIGWLAAFSFVGAGMLLLVGHWGRVEVLNGMFVMDQFAGIVKLAILMGLILSVLLSIRYIDDERIARFEYPILMIFAGLGMMLMVSAHDLIGLYMGLELQSLALYVLASIRRDNVKSSEAGLKYFVLGAISSGMLLFGASLVYGYTGSTNFAVIGDTLAQQVTIGPIIGLVFIMAGLAFKISAAPFHMWTPDVYEGAPTSVTAFFAMVPKLAAIALLTRLLFEAFPSVIQQWQQVLWMLSILSMTVGAFAALMQDNIKRLLAYSSIGNMGFALVGLVAGTAEGAASVIVYMVIYMIMTAGTFGVIMSMRRDGKALENISDLAGLSRNSPLAAYALAILMFSMSGIPPLAGFFGKFLVFKAVVAVGMYGIAIFGILTSVVAAYYYLRIIKVMFFDEPVAKYDSGIPFVRHAIVAFSIVFIIGFIFVPSPLMDVTHDAVQTLFHG</sequence>
<gene>
    <name evidence="5" type="primary">nuoN</name>
    <name evidence="8" type="ORF">DI626_10555</name>
</gene>
<organism evidence="8 9">
    <name type="scientific">Micavibrio aeruginosavorus</name>
    <dbReference type="NCBI Taxonomy" id="349221"/>
    <lineage>
        <taxon>Bacteria</taxon>
        <taxon>Pseudomonadati</taxon>
        <taxon>Bdellovibrionota</taxon>
        <taxon>Bdellovibrionia</taxon>
        <taxon>Bdellovibrionales</taxon>
        <taxon>Pseudobdellovibrionaceae</taxon>
        <taxon>Micavibrio</taxon>
    </lineage>
</organism>
<keyword evidence="3 5" id="KW-1133">Transmembrane helix</keyword>
<keyword evidence="4 5" id="KW-0472">Membrane</keyword>
<feature type="transmembrane region" description="Helical" evidence="5">
    <location>
        <begin position="39"/>
        <end position="60"/>
    </location>
</feature>
<dbReference type="PRINTS" id="PR01434">
    <property type="entry name" value="NADHDHGNASE5"/>
</dbReference>
<dbReference type="AlphaFoldDB" id="A0A2W4ZHF7"/>
<feature type="transmembrane region" description="Helical" evidence="5">
    <location>
        <begin position="368"/>
        <end position="390"/>
    </location>
</feature>
<comment type="catalytic activity">
    <reaction evidence="5">
        <text>a quinone + NADH + 5 H(+)(in) = a quinol + NAD(+) + 4 H(+)(out)</text>
        <dbReference type="Rhea" id="RHEA:57888"/>
        <dbReference type="ChEBI" id="CHEBI:15378"/>
        <dbReference type="ChEBI" id="CHEBI:24646"/>
        <dbReference type="ChEBI" id="CHEBI:57540"/>
        <dbReference type="ChEBI" id="CHEBI:57945"/>
        <dbReference type="ChEBI" id="CHEBI:132124"/>
    </reaction>
</comment>
<evidence type="ECO:0000313" key="9">
    <source>
        <dbReference type="Proteomes" id="UP000249557"/>
    </source>
</evidence>
<evidence type="ECO:0000256" key="1">
    <source>
        <dbReference type="ARBA" id="ARBA00004127"/>
    </source>
</evidence>
<keyword evidence="5" id="KW-0813">Transport</keyword>
<name>A0A2W4ZHF7_9BACT</name>
<dbReference type="NCBIfam" id="NF004440">
    <property type="entry name" value="PRK05777.1-3"/>
    <property type="match status" value="1"/>
</dbReference>
<keyword evidence="5" id="KW-0520">NAD</keyword>
<dbReference type="EC" id="7.1.1.-" evidence="5"/>
<dbReference type="GO" id="GO:0048038">
    <property type="term" value="F:quinone binding"/>
    <property type="evidence" value="ECO:0007669"/>
    <property type="project" value="UniProtKB-KW"/>
</dbReference>
<evidence type="ECO:0000313" key="8">
    <source>
        <dbReference type="EMBL" id="PZO81750.1"/>
    </source>
</evidence>
<dbReference type="Proteomes" id="UP000249557">
    <property type="component" value="Unassembled WGS sequence"/>
</dbReference>
<feature type="transmembrane region" description="Helical" evidence="5">
    <location>
        <begin position="325"/>
        <end position="347"/>
    </location>
</feature>
<comment type="subunit">
    <text evidence="5">NDH-1 is composed of 14 different subunits. Subunits NuoA, H, J, K, L, M, N constitute the membrane sector of the complex.</text>
</comment>
<dbReference type="GO" id="GO:0008137">
    <property type="term" value="F:NADH dehydrogenase (ubiquinone) activity"/>
    <property type="evidence" value="ECO:0007669"/>
    <property type="project" value="InterPro"/>
</dbReference>
<dbReference type="HAMAP" id="MF_00445">
    <property type="entry name" value="NDH1_NuoN_1"/>
    <property type="match status" value="1"/>
</dbReference>
<accession>A0A2W4ZHF7</accession>
<dbReference type="InterPro" id="IPR001750">
    <property type="entry name" value="ND/Mrp_TM"/>
</dbReference>
<protein>
    <recommendedName>
        <fullName evidence="5">NADH-quinone oxidoreductase subunit N</fullName>
        <ecNumber evidence="5">7.1.1.-</ecNumber>
    </recommendedName>
    <alternativeName>
        <fullName evidence="5">NADH dehydrogenase I subunit N</fullName>
    </alternativeName>
    <alternativeName>
        <fullName evidence="5">NDH-1 subunit N</fullName>
    </alternativeName>
</protein>
<comment type="subcellular location">
    <subcellularLocation>
        <location evidence="5">Cell membrane</location>
        <topology evidence="5">Multi-pass membrane protein</topology>
    </subcellularLocation>
    <subcellularLocation>
        <location evidence="1">Endomembrane system</location>
        <topology evidence="1">Multi-pass membrane protein</topology>
    </subcellularLocation>
    <subcellularLocation>
        <location evidence="6">Membrane</location>
        <topology evidence="6">Multi-pass membrane protein</topology>
    </subcellularLocation>
</comment>
<reference evidence="8 9" key="1">
    <citation type="submission" date="2017-08" db="EMBL/GenBank/DDBJ databases">
        <title>Infants hospitalized years apart are colonized by the same room-sourced microbial strains.</title>
        <authorList>
            <person name="Brooks B."/>
            <person name="Olm M.R."/>
            <person name="Firek B.A."/>
            <person name="Baker R."/>
            <person name="Thomas B.C."/>
            <person name="Morowitz M.J."/>
            <person name="Banfield J.F."/>
        </authorList>
    </citation>
    <scope>NUCLEOTIDE SEQUENCE [LARGE SCALE GENOMIC DNA]</scope>
    <source>
        <strain evidence="8">S2_018_000_R2_104</strain>
    </source>
</reference>
<dbReference type="Pfam" id="PF00361">
    <property type="entry name" value="Proton_antipo_M"/>
    <property type="match status" value="1"/>
</dbReference>
<dbReference type="PANTHER" id="PTHR22773">
    <property type="entry name" value="NADH DEHYDROGENASE"/>
    <property type="match status" value="1"/>
</dbReference>
<feature type="transmembrane region" description="Helical" evidence="5">
    <location>
        <begin position="298"/>
        <end position="319"/>
    </location>
</feature>
<proteinExistence type="inferred from homology"/>
<keyword evidence="2 5" id="KW-0812">Transmembrane</keyword>
<feature type="transmembrane region" description="Helical" evidence="5">
    <location>
        <begin position="106"/>
        <end position="123"/>
    </location>
</feature>
<feature type="transmembrane region" description="Helical" evidence="5">
    <location>
        <begin position="75"/>
        <end position="94"/>
    </location>
</feature>
<feature type="transmembrane region" description="Helical" evidence="5">
    <location>
        <begin position="12"/>
        <end position="32"/>
    </location>
</feature>
<dbReference type="NCBIfam" id="TIGR01770">
    <property type="entry name" value="NDH_I_N"/>
    <property type="match status" value="1"/>
</dbReference>
<keyword evidence="5" id="KW-1278">Translocase</keyword>
<dbReference type="GO" id="GO:0050136">
    <property type="term" value="F:NADH dehydrogenase (quinone) (non-electrogenic) activity"/>
    <property type="evidence" value="ECO:0007669"/>
    <property type="project" value="UniProtKB-UniRule"/>
</dbReference>
<keyword evidence="5" id="KW-0830">Ubiquinone</keyword>
<dbReference type="GO" id="GO:0012505">
    <property type="term" value="C:endomembrane system"/>
    <property type="evidence" value="ECO:0007669"/>
    <property type="project" value="UniProtKB-SubCell"/>
</dbReference>
<feature type="transmembrane region" description="Helical" evidence="5">
    <location>
        <begin position="238"/>
        <end position="260"/>
    </location>
</feature>
<dbReference type="GO" id="GO:0005886">
    <property type="term" value="C:plasma membrane"/>
    <property type="evidence" value="ECO:0007669"/>
    <property type="project" value="UniProtKB-SubCell"/>
</dbReference>
<feature type="transmembrane region" description="Helical" evidence="5">
    <location>
        <begin position="129"/>
        <end position="148"/>
    </location>
</feature>
<feature type="transmembrane region" description="Helical" evidence="5">
    <location>
        <begin position="402"/>
        <end position="423"/>
    </location>
</feature>
<comment type="caution">
    <text evidence="8">The sequence shown here is derived from an EMBL/GenBank/DDBJ whole genome shotgun (WGS) entry which is preliminary data.</text>
</comment>
<dbReference type="GO" id="GO:0042773">
    <property type="term" value="P:ATP synthesis coupled electron transport"/>
    <property type="evidence" value="ECO:0007669"/>
    <property type="project" value="InterPro"/>
</dbReference>
<feature type="transmembrane region" description="Helical" evidence="5">
    <location>
        <begin position="272"/>
        <end position="291"/>
    </location>
</feature>
<evidence type="ECO:0000256" key="5">
    <source>
        <dbReference type="HAMAP-Rule" id="MF_00445"/>
    </source>
</evidence>
<evidence type="ECO:0000259" key="7">
    <source>
        <dbReference type="Pfam" id="PF00361"/>
    </source>
</evidence>
<dbReference type="InterPro" id="IPR010096">
    <property type="entry name" value="NADH-Q_OxRdtase_suN/2"/>
</dbReference>